<feature type="compositionally biased region" description="Polar residues" evidence="8">
    <location>
        <begin position="649"/>
        <end position="663"/>
    </location>
</feature>
<evidence type="ECO:0000259" key="9">
    <source>
        <dbReference type="PROSITE" id="PS50048"/>
    </source>
</evidence>
<comment type="caution">
    <text evidence="10">The sequence shown here is derived from an EMBL/GenBank/DDBJ whole genome shotgun (WGS) entry which is preliminary data.</text>
</comment>
<dbReference type="Pfam" id="PF00172">
    <property type="entry name" value="Zn_clus"/>
    <property type="match status" value="1"/>
</dbReference>
<evidence type="ECO:0000256" key="7">
    <source>
        <dbReference type="ARBA" id="ARBA00023242"/>
    </source>
</evidence>
<evidence type="ECO:0000256" key="3">
    <source>
        <dbReference type="ARBA" id="ARBA00022833"/>
    </source>
</evidence>
<dbReference type="GO" id="GO:0045944">
    <property type="term" value="P:positive regulation of transcription by RNA polymerase II"/>
    <property type="evidence" value="ECO:0007669"/>
    <property type="project" value="TreeGrafter"/>
</dbReference>
<keyword evidence="3" id="KW-0862">Zinc</keyword>
<evidence type="ECO:0000256" key="1">
    <source>
        <dbReference type="ARBA" id="ARBA00004123"/>
    </source>
</evidence>
<dbReference type="CDD" id="cd00067">
    <property type="entry name" value="GAL4"/>
    <property type="match status" value="1"/>
</dbReference>
<dbReference type="AlphaFoldDB" id="A0AAN6MCX7"/>
<proteinExistence type="predicted"/>
<feature type="domain" description="Zn(2)-C6 fungal-type" evidence="9">
    <location>
        <begin position="64"/>
        <end position="94"/>
    </location>
</feature>
<evidence type="ECO:0000313" key="11">
    <source>
        <dbReference type="Proteomes" id="UP001303889"/>
    </source>
</evidence>
<keyword evidence="4" id="KW-0805">Transcription regulation</keyword>
<organism evidence="10 11">
    <name type="scientific">Staphylotrichum tortipilum</name>
    <dbReference type="NCBI Taxonomy" id="2831512"/>
    <lineage>
        <taxon>Eukaryota</taxon>
        <taxon>Fungi</taxon>
        <taxon>Dikarya</taxon>
        <taxon>Ascomycota</taxon>
        <taxon>Pezizomycotina</taxon>
        <taxon>Sordariomycetes</taxon>
        <taxon>Sordariomycetidae</taxon>
        <taxon>Sordariales</taxon>
        <taxon>Chaetomiaceae</taxon>
        <taxon>Staphylotrichum</taxon>
    </lineage>
</organism>
<dbReference type="GO" id="GO:0005634">
    <property type="term" value="C:nucleus"/>
    <property type="evidence" value="ECO:0007669"/>
    <property type="project" value="UniProtKB-SubCell"/>
</dbReference>
<feature type="region of interest" description="Disordered" evidence="8">
    <location>
        <begin position="830"/>
        <end position="879"/>
    </location>
</feature>
<dbReference type="Gene3D" id="4.10.240.10">
    <property type="entry name" value="Zn(2)-C6 fungal-type DNA-binding domain"/>
    <property type="match status" value="1"/>
</dbReference>
<evidence type="ECO:0000313" key="10">
    <source>
        <dbReference type="EMBL" id="KAK3897718.1"/>
    </source>
</evidence>
<evidence type="ECO:0000256" key="2">
    <source>
        <dbReference type="ARBA" id="ARBA00022723"/>
    </source>
</evidence>
<accession>A0AAN6MCX7</accession>
<gene>
    <name evidence="10" type="ORF">C8A05DRAFT_47758</name>
</gene>
<feature type="compositionally biased region" description="Polar residues" evidence="8">
    <location>
        <begin position="693"/>
        <end position="714"/>
    </location>
</feature>
<dbReference type="PROSITE" id="PS00463">
    <property type="entry name" value="ZN2_CY6_FUNGAL_1"/>
    <property type="match status" value="1"/>
</dbReference>
<dbReference type="GO" id="GO:0006351">
    <property type="term" value="P:DNA-templated transcription"/>
    <property type="evidence" value="ECO:0007669"/>
    <property type="project" value="InterPro"/>
</dbReference>
<dbReference type="GO" id="GO:0008270">
    <property type="term" value="F:zinc ion binding"/>
    <property type="evidence" value="ECO:0007669"/>
    <property type="project" value="InterPro"/>
</dbReference>
<dbReference type="SMART" id="SM00066">
    <property type="entry name" value="GAL4"/>
    <property type="match status" value="1"/>
</dbReference>
<feature type="region of interest" description="Disordered" evidence="8">
    <location>
        <begin position="619"/>
        <end position="663"/>
    </location>
</feature>
<protein>
    <submittedName>
        <fullName evidence="10">Fungal-specific transcription factor domain-containing protein</fullName>
    </submittedName>
</protein>
<dbReference type="InterPro" id="IPR036864">
    <property type="entry name" value="Zn2-C6_fun-type_DNA-bd_sf"/>
</dbReference>
<feature type="region of interest" description="Disordered" evidence="8">
    <location>
        <begin position="693"/>
        <end position="806"/>
    </location>
</feature>
<dbReference type="SUPFAM" id="SSF57701">
    <property type="entry name" value="Zn2/Cys6 DNA-binding domain"/>
    <property type="match status" value="1"/>
</dbReference>
<dbReference type="Proteomes" id="UP001303889">
    <property type="component" value="Unassembled WGS sequence"/>
</dbReference>
<dbReference type="PANTHER" id="PTHR47782">
    <property type="entry name" value="ZN(II)2CYS6 TRANSCRIPTION FACTOR (EUROFUNG)-RELATED"/>
    <property type="match status" value="1"/>
</dbReference>
<dbReference type="Pfam" id="PF04082">
    <property type="entry name" value="Fungal_trans"/>
    <property type="match status" value="1"/>
</dbReference>
<evidence type="ECO:0000256" key="8">
    <source>
        <dbReference type="SAM" id="MobiDB-lite"/>
    </source>
</evidence>
<comment type="subcellular location">
    <subcellularLocation>
        <location evidence="1">Nucleus</location>
    </subcellularLocation>
</comment>
<dbReference type="GO" id="GO:0043565">
    <property type="term" value="F:sequence-specific DNA binding"/>
    <property type="evidence" value="ECO:0007669"/>
    <property type="project" value="TreeGrafter"/>
</dbReference>
<dbReference type="PROSITE" id="PS50048">
    <property type="entry name" value="ZN2_CY6_FUNGAL_2"/>
    <property type="match status" value="1"/>
</dbReference>
<feature type="compositionally biased region" description="Pro residues" evidence="8">
    <location>
        <begin position="837"/>
        <end position="857"/>
    </location>
</feature>
<reference evidence="10" key="2">
    <citation type="submission" date="2023-05" db="EMBL/GenBank/DDBJ databases">
        <authorList>
            <consortium name="Lawrence Berkeley National Laboratory"/>
            <person name="Steindorff A."/>
            <person name="Hensen N."/>
            <person name="Bonometti L."/>
            <person name="Westerberg I."/>
            <person name="Brannstrom I.O."/>
            <person name="Guillou S."/>
            <person name="Cros-Aarteil S."/>
            <person name="Calhoun S."/>
            <person name="Haridas S."/>
            <person name="Kuo A."/>
            <person name="Mondo S."/>
            <person name="Pangilinan J."/>
            <person name="Riley R."/>
            <person name="Labutti K."/>
            <person name="Andreopoulos B."/>
            <person name="Lipzen A."/>
            <person name="Chen C."/>
            <person name="Yanf M."/>
            <person name="Daum C."/>
            <person name="Ng V."/>
            <person name="Clum A."/>
            <person name="Ohm R."/>
            <person name="Martin F."/>
            <person name="Silar P."/>
            <person name="Natvig D."/>
            <person name="Lalanne C."/>
            <person name="Gautier V."/>
            <person name="Ament-Velasquez S.L."/>
            <person name="Kruys A."/>
            <person name="Hutchinson M.I."/>
            <person name="Powell A.J."/>
            <person name="Barry K."/>
            <person name="Miller A.N."/>
            <person name="Grigoriev I.V."/>
            <person name="Debuchy R."/>
            <person name="Gladieux P."/>
            <person name="Thoren M.H."/>
            <person name="Johannesson H."/>
        </authorList>
    </citation>
    <scope>NUCLEOTIDE SEQUENCE</scope>
    <source>
        <strain evidence="10">CBS 103.79</strain>
    </source>
</reference>
<name>A0AAN6MCX7_9PEZI</name>
<dbReference type="InterPro" id="IPR001138">
    <property type="entry name" value="Zn2Cys6_DnaBD"/>
</dbReference>
<evidence type="ECO:0000256" key="6">
    <source>
        <dbReference type="ARBA" id="ARBA00023163"/>
    </source>
</evidence>
<keyword evidence="5" id="KW-0238">DNA-binding</keyword>
<keyword evidence="11" id="KW-1185">Reference proteome</keyword>
<evidence type="ECO:0000256" key="4">
    <source>
        <dbReference type="ARBA" id="ARBA00023015"/>
    </source>
</evidence>
<dbReference type="GO" id="GO:0000981">
    <property type="term" value="F:DNA-binding transcription factor activity, RNA polymerase II-specific"/>
    <property type="evidence" value="ECO:0007669"/>
    <property type="project" value="InterPro"/>
</dbReference>
<sequence length="1048" mass="114224">MDPAAVFHQSLGSVFPPQHFFPGAPPLPVPYAWDWDSPEHDAHDAPDAPGAPDAPHRVAHTLTACCRCRQRKTRCDPALPRCLPCERSGSNCEYYDSTKGKRISRSYVVNLQRKVRELEAELAQYTEQDGEDSHSHDDMVCPGGIVRLNETDEMPRYLGPSSGTAMTRLLMEEAKHFAESRRIANLIPAVLARRAERRDRMQSVVMGTSFSGPSGRTRSYPAHSVIPASALPSREIVDGLVRAFNDRVQVFTPILHEKAFEEDLNAVFAGDTDPYKHFVVNMVVAISLQKMGKYAGLPDSYYLNAMRRFEDVVRPQDLKTLQCLVLIGQYSLMTPTRTATYYVTGLAARICQQLRLGDESTLAVGVTDPRALDMRRRVSWVVATQELGLAYTMGRPNGFAKADDLMNVKFFDTAADEDITPEGIRPGKPCERKAVAIHFCKMRMLQAEIRRVLYEKKRTEPFDESHPWFAQMEQKLKDWLDSCPEQPAWCKPWLVGCYHSMMISLYRPSPQVPKPTSNAAMKCFEASRSIIDLTYRQIEEGTVDITWESLLTSYASLNSLLWSISYPEIRAQHNRDDVQDVAASALETIKLFSDRWPGSSSAVQLYTVIANACLQSYDMGEETPSPPSSNQLGTPLSLAGPISPESDGSRTTPTRHIPPQSATGLFNPSPFGYVFDAANGALATQYTFDNDSSPFQHQPTFRSNSIFMSPSTDANGRRLSNLAPDSSENAGPDRLGHTPPPLLTKPKQEPMPHTGSSNFNSLPTPPESLAPGTAHPGIGLSPRLGATAMHSTPVQTPHLHPTSPAIVPHHAAVPIPQVKQQTPELYSIPHFKQQPPQSEPPTPRPPPPTFITPPTPAQPQTQPRTAQHRVPPPPTSADWYQPLPQFVPPHAAFANGMPAGPGGGGPTSFWNGAPNPFLGVAPSSGGSQSGFAPSGARHHPPPALGGRGNHPEMNWNLGWGGGPHEVGGFPSPGLAPGFGVGGGSGELYNSFINARHGSLSHGQQLELMDVLETEGMNDIDSFLNLGMGIAGQGQGQGHGGVGGVQHWG</sequence>
<reference evidence="10" key="1">
    <citation type="journal article" date="2023" name="Mol. Phylogenet. Evol.">
        <title>Genome-scale phylogeny and comparative genomics of the fungal order Sordariales.</title>
        <authorList>
            <person name="Hensen N."/>
            <person name="Bonometti L."/>
            <person name="Westerberg I."/>
            <person name="Brannstrom I.O."/>
            <person name="Guillou S."/>
            <person name="Cros-Aarteil S."/>
            <person name="Calhoun S."/>
            <person name="Haridas S."/>
            <person name="Kuo A."/>
            <person name="Mondo S."/>
            <person name="Pangilinan J."/>
            <person name="Riley R."/>
            <person name="LaButti K."/>
            <person name="Andreopoulos B."/>
            <person name="Lipzen A."/>
            <person name="Chen C."/>
            <person name="Yan M."/>
            <person name="Daum C."/>
            <person name="Ng V."/>
            <person name="Clum A."/>
            <person name="Steindorff A."/>
            <person name="Ohm R.A."/>
            <person name="Martin F."/>
            <person name="Silar P."/>
            <person name="Natvig D.O."/>
            <person name="Lalanne C."/>
            <person name="Gautier V."/>
            <person name="Ament-Velasquez S.L."/>
            <person name="Kruys A."/>
            <person name="Hutchinson M.I."/>
            <person name="Powell A.J."/>
            <person name="Barry K."/>
            <person name="Miller A.N."/>
            <person name="Grigoriev I.V."/>
            <person name="Debuchy R."/>
            <person name="Gladieux P."/>
            <person name="Hiltunen Thoren M."/>
            <person name="Johannesson H."/>
        </authorList>
    </citation>
    <scope>NUCLEOTIDE SEQUENCE</scope>
    <source>
        <strain evidence="10">CBS 103.79</strain>
    </source>
</reference>
<keyword evidence="6" id="KW-0804">Transcription</keyword>
<dbReference type="InterPro" id="IPR052202">
    <property type="entry name" value="Yeast_MetPath_Reg"/>
</dbReference>
<dbReference type="InterPro" id="IPR007219">
    <property type="entry name" value="XnlR_reg_dom"/>
</dbReference>
<keyword evidence="2" id="KW-0479">Metal-binding</keyword>
<dbReference type="EMBL" id="MU856086">
    <property type="protein sequence ID" value="KAK3897718.1"/>
    <property type="molecule type" value="Genomic_DNA"/>
</dbReference>
<keyword evidence="7" id="KW-0539">Nucleus</keyword>
<dbReference type="PANTHER" id="PTHR47782:SF8">
    <property type="entry name" value="ZN(II)2CYS6 TRANSCRIPTION FACTOR (EUROFUNG)"/>
    <property type="match status" value="1"/>
</dbReference>
<dbReference type="CDD" id="cd12148">
    <property type="entry name" value="fungal_TF_MHR"/>
    <property type="match status" value="1"/>
</dbReference>
<evidence type="ECO:0000256" key="5">
    <source>
        <dbReference type="ARBA" id="ARBA00023125"/>
    </source>
</evidence>